<dbReference type="Pfam" id="PF00646">
    <property type="entry name" value="F-box"/>
    <property type="match status" value="1"/>
</dbReference>
<evidence type="ECO:0000313" key="5">
    <source>
        <dbReference type="EMBL" id="PLB52355.1"/>
    </source>
</evidence>
<dbReference type="SUPFAM" id="SSF81383">
    <property type="entry name" value="F-box domain"/>
    <property type="match status" value="1"/>
</dbReference>
<dbReference type="PANTHER" id="PTHR24193:SF126">
    <property type="entry name" value="INVERSIN-LIKE"/>
    <property type="match status" value="1"/>
</dbReference>
<keyword evidence="1" id="KW-0677">Repeat</keyword>
<protein>
    <submittedName>
        <fullName evidence="5">Ankyrin</fullName>
    </submittedName>
</protein>
<dbReference type="GO" id="GO:0045944">
    <property type="term" value="P:positive regulation of transcription by RNA polymerase II"/>
    <property type="evidence" value="ECO:0007669"/>
    <property type="project" value="TreeGrafter"/>
</dbReference>
<evidence type="ECO:0000256" key="2">
    <source>
        <dbReference type="ARBA" id="ARBA00023043"/>
    </source>
</evidence>
<dbReference type="CDD" id="cd09917">
    <property type="entry name" value="F-box_SF"/>
    <property type="match status" value="1"/>
</dbReference>
<name>A0A2I2GHK1_9EURO</name>
<dbReference type="PROSITE" id="PS50088">
    <property type="entry name" value="ANK_REPEAT"/>
    <property type="match status" value="2"/>
</dbReference>
<dbReference type="SUPFAM" id="SSF48403">
    <property type="entry name" value="Ankyrin repeat"/>
    <property type="match status" value="1"/>
</dbReference>
<keyword evidence="6" id="KW-1185">Reference proteome</keyword>
<reference evidence="5 6" key="1">
    <citation type="submission" date="2016-12" db="EMBL/GenBank/DDBJ databases">
        <title>The genomes of Aspergillus section Nigri reveals drivers in fungal speciation.</title>
        <authorList>
            <consortium name="DOE Joint Genome Institute"/>
            <person name="Vesth T.C."/>
            <person name="Nybo J."/>
            <person name="Theobald S."/>
            <person name="Brandl J."/>
            <person name="Frisvad J.C."/>
            <person name="Nielsen K.F."/>
            <person name="Lyhne E.K."/>
            <person name="Kogle M.E."/>
            <person name="Kuo A."/>
            <person name="Riley R."/>
            <person name="Clum A."/>
            <person name="Nolan M."/>
            <person name="Lipzen A."/>
            <person name="Salamov A."/>
            <person name="Henrissat B."/>
            <person name="Wiebenga A."/>
            <person name="De Vries R.P."/>
            <person name="Grigoriev I.V."/>
            <person name="Mortensen U.H."/>
            <person name="Andersen M.R."/>
            <person name="Baker S.E."/>
        </authorList>
    </citation>
    <scope>NUCLEOTIDE SEQUENCE [LARGE SCALE GENOMIC DNA]</scope>
    <source>
        <strain evidence="5 6">IBT 23096</strain>
    </source>
</reference>
<dbReference type="EMBL" id="MSFO01000002">
    <property type="protein sequence ID" value="PLB52355.1"/>
    <property type="molecule type" value="Genomic_DNA"/>
</dbReference>
<dbReference type="GO" id="GO:0000976">
    <property type="term" value="F:transcription cis-regulatory region binding"/>
    <property type="evidence" value="ECO:0007669"/>
    <property type="project" value="TreeGrafter"/>
</dbReference>
<keyword evidence="2 3" id="KW-0040">ANK repeat</keyword>
<dbReference type="VEuPathDB" id="FungiDB:P170DRAFT_472254"/>
<evidence type="ECO:0000256" key="3">
    <source>
        <dbReference type="PROSITE-ProRule" id="PRU00023"/>
    </source>
</evidence>
<dbReference type="InterPro" id="IPR002110">
    <property type="entry name" value="Ankyrin_rpt"/>
</dbReference>
<dbReference type="RefSeq" id="XP_024707657.1">
    <property type="nucleotide sequence ID" value="XM_024852930.1"/>
</dbReference>
<dbReference type="AlphaFoldDB" id="A0A2I2GHK1"/>
<accession>A0A2I2GHK1</accession>
<dbReference type="STRING" id="1392250.A0A2I2GHK1"/>
<dbReference type="PANTHER" id="PTHR24193">
    <property type="entry name" value="ANKYRIN REPEAT PROTEIN"/>
    <property type="match status" value="1"/>
</dbReference>
<organism evidence="5 6">
    <name type="scientific">Aspergillus steynii IBT 23096</name>
    <dbReference type="NCBI Taxonomy" id="1392250"/>
    <lineage>
        <taxon>Eukaryota</taxon>
        <taxon>Fungi</taxon>
        <taxon>Dikarya</taxon>
        <taxon>Ascomycota</taxon>
        <taxon>Pezizomycotina</taxon>
        <taxon>Eurotiomycetes</taxon>
        <taxon>Eurotiomycetidae</taxon>
        <taxon>Eurotiales</taxon>
        <taxon>Aspergillaceae</taxon>
        <taxon>Aspergillus</taxon>
        <taxon>Aspergillus subgen. Circumdati</taxon>
    </lineage>
</organism>
<feature type="repeat" description="ANK" evidence="3">
    <location>
        <begin position="301"/>
        <end position="333"/>
    </location>
</feature>
<proteinExistence type="predicted"/>
<sequence length="496" mass="54746">MGMEDLSVEVLTNILQYLGLKTVIDLRLVSRFFNRLILVNLPHFKKLSVDMSDVLIAKLLYEKIINDTELFARVEKIAEHVNLTLSKYGNSKHSPRNILDSLSDALTYCCGRSWVTKNIRKPLDWTDDWGDDETMVLAAWLRCLSTVQGLLDSGRNIDLRHPHLGSLMYAAAYNDDEDLADILIEREMTLQYSEGAYGDPLQLAAYLGSEGVVTQLLLSGLTLLANAISVGYGPFGGPLGAAAAAGNQGLIGQLIYELQSSEIIGPDSKTPLHYAARNGHAETVRELLRTEPDSDYAEDDDGYSALDLAVKEGHLDVIKVFLDSLAPSDVRETLALQYACWFGHKDIAKTLMDECAVPPDTCNGEMPPAIFCAALRGHFEIVDILLAHDQGGIDFQDPTLPYNLLTRLAEKGCASMLEHILASGKMDVNDPDECQDTALHVACRYNRPRVVESLLQIKTLDPNIENSEGETALSIALDEEHDDIIEMLVTDSRVNK</sequence>
<dbReference type="SMART" id="SM00256">
    <property type="entry name" value="FBOX"/>
    <property type="match status" value="1"/>
</dbReference>
<dbReference type="OrthoDB" id="20872at2759"/>
<dbReference type="PROSITE" id="PS50297">
    <property type="entry name" value="ANK_REP_REGION"/>
    <property type="match status" value="2"/>
</dbReference>
<feature type="repeat" description="ANK" evidence="3">
    <location>
        <begin position="267"/>
        <end position="299"/>
    </location>
</feature>
<comment type="caution">
    <text evidence="5">The sequence shown here is derived from an EMBL/GenBank/DDBJ whole genome shotgun (WGS) entry which is preliminary data.</text>
</comment>
<dbReference type="GeneID" id="36560628"/>
<feature type="domain" description="F-box" evidence="4">
    <location>
        <begin position="1"/>
        <end position="47"/>
    </location>
</feature>
<dbReference type="GO" id="GO:0005634">
    <property type="term" value="C:nucleus"/>
    <property type="evidence" value="ECO:0007669"/>
    <property type="project" value="TreeGrafter"/>
</dbReference>
<evidence type="ECO:0000313" key="6">
    <source>
        <dbReference type="Proteomes" id="UP000234275"/>
    </source>
</evidence>
<dbReference type="Pfam" id="PF12796">
    <property type="entry name" value="Ank_2"/>
    <property type="match status" value="2"/>
</dbReference>
<dbReference type="PROSITE" id="PS50181">
    <property type="entry name" value="FBOX"/>
    <property type="match status" value="1"/>
</dbReference>
<dbReference type="SMART" id="SM00248">
    <property type="entry name" value="ANK"/>
    <property type="match status" value="9"/>
</dbReference>
<dbReference type="Proteomes" id="UP000234275">
    <property type="component" value="Unassembled WGS sequence"/>
</dbReference>
<dbReference type="InterPro" id="IPR050663">
    <property type="entry name" value="Ankyrin-SOCS_Box"/>
</dbReference>
<evidence type="ECO:0000259" key="4">
    <source>
        <dbReference type="PROSITE" id="PS50181"/>
    </source>
</evidence>
<gene>
    <name evidence="5" type="ORF">P170DRAFT_472254</name>
</gene>
<dbReference type="Gene3D" id="1.25.40.20">
    <property type="entry name" value="Ankyrin repeat-containing domain"/>
    <property type="match status" value="4"/>
</dbReference>
<evidence type="ECO:0000256" key="1">
    <source>
        <dbReference type="ARBA" id="ARBA00022737"/>
    </source>
</evidence>
<dbReference type="InterPro" id="IPR001810">
    <property type="entry name" value="F-box_dom"/>
</dbReference>
<dbReference type="InterPro" id="IPR036047">
    <property type="entry name" value="F-box-like_dom_sf"/>
</dbReference>
<dbReference type="InterPro" id="IPR036770">
    <property type="entry name" value="Ankyrin_rpt-contain_sf"/>
</dbReference>